<dbReference type="SUPFAM" id="SSF51338">
    <property type="entry name" value="Composite domain of metallo-dependent hydrolases"/>
    <property type="match status" value="2"/>
</dbReference>
<comment type="similarity">
    <text evidence="4">Belongs to the metallo-dependent hydrolases superfamily. MTA/SAH deaminase family.</text>
</comment>
<accession>A0A897N377</accession>
<dbReference type="GO" id="GO:0050270">
    <property type="term" value="F:S-adenosylhomocysteine deaminase activity"/>
    <property type="evidence" value="ECO:0007669"/>
    <property type="project" value="UniProtKB-UniRule"/>
</dbReference>
<dbReference type="CDD" id="cd01298">
    <property type="entry name" value="ATZ_TRZ_like"/>
    <property type="match status" value="1"/>
</dbReference>
<reference evidence="6" key="1">
    <citation type="submission" date="2020-11" db="EMBL/GenBank/DDBJ databases">
        <title>Carbohydrate-dependent, anaerobic sulfur respiration: A novel catabolism in halophilic archaea.</title>
        <authorList>
            <person name="Sorokin D.Y."/>
            <person name="Messina E."/>
            <person name="Smedile F."/>
            <person name="La Cono V."/>
            <person name="Hallsworth J.E."/>
            <person name="Yakimov M.M."/>
        </authorList>
    </citation>
    <scope>NUCLEOTIDE SEQUENCE</scope>
    <source>
        <strain evidence="6">HSR12-1</strain>
    </source>
</reference>
<evidence type="ECO:0000256" key="3">
    <source>
        <dbReference type="ARBA" id="ARBA00022833"/>
    </source>
</evidence>
<evidence type="ECO:0000313" key="7">
    <source>
        <dbReference type="Proteomes" id="UP000663525"/>
    </source>
</evidence>
<dbReference type="EC" id="3.5.4.31" evidence="4"/>
<dbReference type="InterPro" id="IPR050287">
    <property type="entry name" value="MTA/SAH_deaminase"/>
</dbReference>
<dbReference type="InterPro" id="IPR023512">
    <property type="entry name" value="Deaminase_MtaD/DadD"/>
</dbReference>
<keyword evidence="1 4" id="KW-0479">Metal-binding</keyword>
<comment type="catalytic activity">
    <reaction evidence="4">
        <text>S-methyl-5'-thioadenosine + H2O + H(+) = S-methyl-5'-thioinosine + NH4(+)</text>
        <dbReference type="Rhea" id="RHEA:25025"/>
        <dbReference type="ChEBI" id="CHEBI:15377"/>
        <dbReference type="ChEBI" id="CHEBI:15378"/>
        <dbReference type="ChEBI" id="CHEBI:17509"/>
        <dbReference type="ChEBI" id="CHEBI:28938"/>
        <dbReference type="ChEBI" id="CHEBI:48595"/>
        <dbReference type="EC" id="3.5.4.31"/>
    </reaction>
</comment>
<evidence type="ECO:0000259" key="5">
    <source>
        <dbReference type="Pfam" id="PF01979"/>
    </source>
</evidence>
<feature type="binding site" evidence="4">
    <location>
        <position position="151"/>
    </location>
    <ligand>
        <name>Zn(2+)</name>
        <dbReference type="ChEBI" id="CHEBI:29105"/>
    </ligand>
</feature>
<feature type="binding site" evidence="4">
    <location>
        <position position="386"/>
    </location>
    <ligand>
        <name>Zn(2+)</name>
        <dbReference type="ChEBI" id="CHEBI:29105"/>
    </ligand>
</feature>
<evidence type="ECO:0000256" key="4">
    <source>
        <dbReference type="HAMAP-Rule" id="MF_01281"/>
    </source>
</evidence>
<dbReference type="EC" id="3.5.4.28" evidence="4"/>
<keyword evidence="3 4" id="KW-0862">Zinc</keyword>
<feature type="binding site" evidence="4">
    <location>
        <position position="178"/>
    </location>
    <ligand>
        <name>substrate</name>
    </ligand>
</feature>
<dbReference type="InterPro" id="IPR006680">
    <property type="entry name" value="Amidohydro-rel"/>
</dbReference>
<dbReference type="InterPro" id="IPR011059">
    <property type="entry name" value="Metal-dep_hydrolase_composite"/>
</dbReference>
<comment type="catalytic activity">
    <reaction evidence="4">
        <text>S-adenosyl-L-homocysteine + H2O + H(+) = S-inosyl-L-homocysteine + NH4(+)</text>
        <dbReference type="Rhea" id="RHEA:20716"/>
        <dbReference type="ChEBI" id="CHEBI:15377"/>
        <dbReference type="ChEBI" id="CHEBI:15378"/>
        <dbReference type="ChEBI" id="CHEBI:28938"/>
        <dbReference type="ChEBI" id="CHEBI:57856"/>
        <dbReference type="ChEBI" id="CHEBI:57985"/>
        <dbReference type="EC" id="3.5.4.28"/>
    </reaction>
</comment>
<dbReference type="PANTHER" id="PTHR43794">
    <property type="entry name" value="AMINOHYDROLASE SSNA-RELATED"/>
    <property type="match status" value="1"/>
</dbReference>
<keyword evidence="2 4" id="KW-0378">Hydrolase</keyword>
<evidence type="ECO:0000313" key="6">
    <source>
        <dbReference type="EMBL" id="QSG05569.1"/>
    </source>
</evidence>
<dbReference type="HAMAP" id="MF_01281">
    <property type="entry name" value="MTA_SAH_deamin"/>
    <property type="match status" value="1"/>
</dbReference>
<dbReference type="FunFam" id="3.20.20.140:FF:000014">
    <property type="entry name" value="5-methylthioadenosine/S-adenosylhomocysteine deaminase"/>
    <property type="match status" value="1"/>
</dbReference>
<comment type="caution">
    <text evidence="4">Lacks conserved residue(s) required for the propagation of feature annotation.</text>
</comment>
<evidence type="ECO:0000256" key="1">
    <source>
        <dbReference type="ARBA" id="ARBA00022723"/>
    </source>
</evidence>
<name>A0A897N377_9EURY</name>
<evidence type="ECO:0000256" key="2">
    <source>
        <dbReference type="ARBA" id="ARBA00022801"/>
    </source>
</evidence>
<dbReference type="GO" id="GO:0046872">
    <property type="term" value="F:metal ion binding"/>
    <property type="evidence" value="ECO:0007669"/>
    <property type="project" value="UniProtKB-KW"/>
</dbReference>
<feature type="binding site" evidence="4">
    <location>
        <position position="149"/>
    </location>
    <ligand>
        <name>Zn(2+)</name>
        <dbReference type="ChEBI" id="CHEBI:29105"/>
    </ligand>
</feature>
<feature type="binding site" evidence="4">
    <location>
        <position position="271"/>
    </location>
    <ligand>
        <name>substrate</name>
    </ligand>
</feature>
<dbReference type="InterPro" id="IPR032466">
    <property type="entry name" value="Metal_Hydrolase"/>
</dbReference>
<feature type="domain" description="Amidohydrolase-related" evidence="5">
    <location>
        <begin position="140"/>
        <end position="487"/>
    </location>
</feature>
<dbReference type="Gene3D" id="3.20.20.140">
    <property type="entry name" value="Metal-dependent hydrolases"/>
    <property type="match status" value="1"/>
</dbReference>
<dbReference type="SUPFAM" id="SSF51556">
    <property type="entry name" value="Metallo-dependent hydrolases"/>
    <property type="match status" value="1"/>
</dbReference>
<dbReference type="PANTHER" id="PTHR43794:SF11">
    <property type="entry name" value="AMIDOHYDROLASE-RELATED DOMAIN-CONTAINING PROTEIN"/>
    <property type="match status" value="1"/>
</dbReference>
<comment type="function">
    <text evidence="4">Catalyzes the deamination of 5-methylthioadenosine and S-adenosyl-L-homocysteine into 5-methylthioinosine and S-inosyl-L-homocysteine, respectively. Is also able to deaminate adenosine.</text>
</comment>
<feature type="binding site" evidence="4">
    <location>
        <position position="301"/>
    </location>
    <ligand>
        <name>substrate</name>
    </ligand>
</feature>
<feature type="binding site" evidence="4">
    <location>
        <position position="386"/>
    </location>
    <ligand>
        <name>substrate</name>
    </ligand>
</feature>
<organism evidence="6 7">
    <name type="scientific">Halapricum desulfuricans</name>
    <dbReference type="NCBI Taxonomy" id="2841257"/>
    <lineage>
        <taxon>Archaea</taxon>
        <taxon>Methanobacteriati</taxon>
        <taxon>Methanobacteriota</taxon>
        <taxon>Stenosarchaea group</taxon>
        <taxon>Halobacteria</taxon>
        <taxon>Halobacteriales</taxon>
        <taxon>Haloarculaceae</taxon>
        <taxon>Halapricum</taxon>
    </lineage>
</organism>
<dbReference type="GO" id="GO:0090614">
    <property type="term" value="F:5'-methylthioadenosine deaminase activity"/>
    <property type="evidence" value="ECO:0007669"/>
    <property type="project" value="UniProtKB-UniRule"/>
</dbReference>
<dbReference type="Proteomes" id="UP000663525">
    <property type="component" value="Chromosome"/>
</dbReference>
<dbReference type="Gene3D" id="2.30.40.10">
    <property type="entry name" value="Urease, subunit C, domain 1"/>
    <property type="match status" value="1"/>
</dbReference>
<dbReference type="AlphaFoldDB" id="A0A897N377"/>
<gene>
    <name evidence="6" type="primary">ssnA</name>
    <name evidence="4" type="synonym">mtaD</name>
    <name evidence="6" type="ORF">HSR121_1223</name>
</gene>
<sequence length="518" mass="56094">MICFGRTRRHEVLETIRRRTVVEDVRVPVPIGTDDIERQLLAYLPRSYSGKANASADCSKSKVSAVSAVSDCRTTWIRTDKGDPHERFRMSELLVSGGQVLLPDLSVERVDVLLDRDRGEIVDVGDVGGGDDELDASGGLVIPGLVNAHTHVAMTLLRGYADDKPLDAWLREDIWPVEAELTAEDVRTGAELGLVEMLKSGTTALNDMYFFMPEVVDAVEQSGMRARLGYGSITVGRDEDAAREEMRDGLAFAREYDGAADGRIRTAFMPHSLTTVGEAYYREFVPEAREAGVPIHLHANETTDEVDPIVDEHGQRPLAYAADLGLLESEDYLAHGVHLDDSEIDLLAERGAGVVHCPASNMKLASGMAPVQDLLDAGVPVGLGTDGAASNNDLDMFDEMRDAAMLGKLAADDASAVDAESVVETATRGSAEILGFDSGWIEPGANADLAVIDLDAPHLTPAHDLVSHLVYAARGSDVRHTVADGQVLMRDREVTVFDEQAVRERASERARALVERAE</sequence>
<comment type="cofactor">
    <cofactor evidence="4">
        <name>Zn(2+)</name>
        <dbReference type="ChEBI" id="CHEBI:29105"/>
    </cofactor>
    <text evidence="4">Binds 1 zinc ion per subunit.</text>
</comment>
<feature type="binding site" evidence="4">
    <location>
        <position position="298"/>
    </location>
    <ligand>
        <name>Zn(2+)</name>
        <dbReference type="ChEBI" id="CHEBI:29105"/>
    </ligand>
</feature>
<protein>
    <recommendedName>
        <fullName evidence="4">5-methylthioadenosine/S-adenosylhomocysteine deaminase</fullName>
        <shortName evidence="4">MTA/SAH deaminase</shortName>
        <ecNumber evidence="4">3.5.4.28</ecNumber>
        <ecNumber evidence="4">3.5.4.31</ecNumber>
    </recommendedName>
</protein>
<dbReference type="EMBL" id="CP064787">
    <property type="protein sequence ID" value="QSG05569.1"/>
    <property type="molecule type" value="Genomic_DNA"/>
</dbReference>
<proteinExistence type="inferred from homology"/>
<dbReference type="Pfam" id="PF01979">
    <property type="entry name" value="Amidohydro_1"/>
    <property type="match status" value="1"/>
</dbReference>